<evidence type="ECO:0000256" key="1">
    <source>
        <dbReference type="ARBA" id="ARBA00022527"/>
    </source>
</evidence>
<dbReference type="GO" id="GO:0004674">
    <property type="term" value="F:protein serine/threonine kinase activity"/>
    <property type="evidence" value="ECO:0007669"/>
    <property type="project" value="UniProtKB-KW"/>
</dbReference>
<feature type="domain" description="Histidine kinase/HSP90-like ATPase" evidence="2">
    <location>
        <begin position="25"/>
        <end position="127"/>
    </location>
</feature>
<protein>
    <submittedName>
        <fullName evidence="3">ATP-binding protein</fullName>
    </submittedName>
</protein>
<dbReference type="InterPro" id="IPR003594">
    <property type="entry name" value="HATPase_dom"/>
</dbReference>
<keyword evidence="4" id="KW-1185">Reference proteome</keyword>
<keyword evidence="3" id="KW-0547">Nucleotide-binding</keyword>
<dbReference type="SUPFAM" id="SSF55874">
    <property type="entry name" value="ATPase domain of HSP90 chaperone/DNA topoisomerase II/histidine kinase"/>
    <property type="match status" value="1"/>
</dbReference>
<keyword evidence="1" id="KW-0723">Serine/threonine-protein kinase</keyword>
<dbReference type="Gene3D" id="3.30.565.10">
    <property type="entry name" value="Histidine kinase-like ATPase, C-terminal domain"/>
    <property type="match status" value="1"/>
</dbReference>
<keyword evidence="1" id="KW-0418">Kinase</keyword>
<dbReference type="Proteomes" id="UP000675781">
    <property type="component" value="Unassembled WGS sequence"/>
</dbReference>
<keyword evidence="3" id="KW-0067">ATP-binding</keyword>
<dbReference type="CDD" id="cd16936">
    <property type="entry name" value="HATPase_RsbW-like"/>
    <property type="match status" value="1"/>
</dbReference>
<keyword evidence="1" id="KW-0808">Transferase</keyword>
<reference evidence="3" key="1">
    <citation type="submission" date="2021-04" db="EMBL/GenBank/DDBJ databases">
        <title>Genome based classification of Actinospica acidithermotolerans sp. nov., an actinobacterium isolated from an Indonesian hot spring.</title>
        <authorList>
            <person name="Kusuma A.B."/>
            <person name="Putra K.E."/>
            <person name="Nafisah S."/>
            <person name="Loh J."/>
            <person name="Nouioui I."/>
            <person name="Goodfellow M."/>
        </authorList>
    </citation>
    <scope>NUCLEOTIDE SEQUENCE</scope>
    <source>
        <strain evidence="3">CSCA 57</strain>
    </source>
</reference>
<evidence type="ECO:0000259" key="2">
    <source>
        <dbReference type="Pfam" id="PF13581"/>
    </source>
</evidence>
<accession>A0A941ENU6</accession>
<dbReference type="PANTHER" id="PTHR35526">
    <property type="entry name" value="ANTI-SIGMA-F FACTOR RSBW-RELATED"/>
    <property type="match status" value="1"/>
</dbReference>
<dbReference type="RefSeq" id="WP_212526974.1">
    <property type="nucleotide sequence ID" value="NZ_JAGSOG010000011.1"/>
</dbReference>
<dbReference type="AlphaFoldDB" id="A0A941ENU6"/>
<proteinExistence type="predicted"/>
<dbReference type="EMBL" id="JAGSOG010000011">
    <property type="protein sequence ID" value="MBR7832449.1"/>
    <property type="molecule type" value="Genomic_DNA"/>
</dbReference>
<dbReference type="InterPro" id="IPR036890">
    <property type="entry name" value="HATPase_C_sf"/>
</dbReference>
<organism evidence="3 4">
    <name type="scientific">Actinospica durhamensis</name>
    <dbReference type="NCBI Taxonomy" id="1508375"/>
    <lineage>
        <taxon>Bacteria</taxon>
        <taxon>Bacillati</taxon>
        <taxon>Actinomycetota</taxon>
        <taxon>Actinomycetes</taxon>
        <taxon>Catenulisporales</taxon>
        <taxon>Actinospicaceae</taxon>
        <taxon>Actinospica</taxon>
    </lineage>
</organism>
<dbReference type="PANTHER" id="PTHR35526:SF3">
    <property type="entry name" value="ANTI-SIGMA-F FACTOR RSBW"/>
    <property type="match status" value="1"/>
</dbReference>
<name>A0A941ENU6_9ACTN</name>
<evidence type="ECO:0000313" key="4">
    <source>
        <dbReference type="Proteomes" id="UP000675781"/>
    </source>
</evidence>
<sequence length="134" mass="14031">MSTMALDTLVNALEIRAVGNSSPSRARSWLTQVLEAAGTSQDTIDTALLAVSELVTNAVVHTDSARILVSAQVVDGGVRLVVHDDDAPADWQGPSRGLAERGRGLLLIQALAAEFDIDRHTAGTTVTCLIPMAA</sequence>
<dbReference type="InterPro" id="IPR050267">
    <property type="entry name" value="Anti-sigma-factor_SerPK"/>
</dbReference>
<gene>
    <name evidence="3" type="ORF">KDL01_04225</name>
</gene>
<dbReference type="Pfam" id="PF13581">
    <property type="entry name" value="HATPase_c_2"/>
    <property type="match status" value="1"/>
</dbReference>
<comment type="caution">
    <text evidence="3">The sequence shown here is derived from an EMBL/GenBank/DDBJ whole genome shotgun (WGS) entry which is preliminary data.</text>
</comment>
<evidence type="ECO:0000313" key="3">
    <source>
        <dbReference type="EMBL" id="MBR7832449.1"/>
    </source>
</evidence>
<dbReference type="GO" id="GO:0005524">
    <property type="term" value="F:ATP binding"/>
    <property type="evidence" value="ECO:0007669"/>
    <property type="project" value="UniProtKB-KW"/>
</dbReference>